<feature type="transmembrane region" description="Helical" evidence="9">
    <location>
        <begin position="405"/>
        <end position="423"/>
    </location>
</feature>
<dbReference type="AlphaFoldDB" id="Q2J920"/>
<evidence type="ECO:0000256" key="8">
    <source>
        <dbReference type="SAM" id="MobiDB-lite"/>
    </source>
</evidence>
<keyword evidence="6 9" id="KW-0472">Membrane</keyword>
<comment type="subcellular location">
    <subcellularLocation>
        <location evidence="1">Cell membrane</location>
        <topology evidence="1">Multi-pass membrane protein</topology>
    </subcellularLocation>
</comment>
<comment type="similarity">
    <text evidence="7">Belongs to the glycosyltransferase 87 family.</text>
</comment>
<feature type="transmembrane region" description="Helical" evidence="9">
    <location>
        <begin position="78"/>
        <end position="97"/>
    </location>
</feature>
<keyword evidence="4 9" id="KW-0812">Transmembrane</keyword>
<feature type="transmembrane region" description="Helical" evidence="9">
    <location>
        <begin position="291"/>
        <end position="313"/>
    </location>
</feature>
<dbReference type="RefSeq" id="WP_011437251.1">
    <property type="nucleotide sequence ID" value="NC_007777.1"/>
</dbReference>
<reference evidence="10 11" key="1">
    <citation type="journal article" date="2007" name="Genome Res.">
        <title>Genome characteristics of facultatively symbiotic Frankia sp. strains reflect host range and host plant biogeography.</title>
        <authorList>
            <person name="Normand P."/>
            <person name="Lapierre P."/>
            <person name="Tisa L.S."/>
            <person name="Gogarten J.P."/>
            <person name="Alloisio N."/>
            <person name="Bagnarol E."/>
            <person name="Bassi C.A."/>
            <person name="Berry A.M."/>
            <person name="Bickhart D.M."/>
            <person name="Choisne N."/>
            <person name="Couloux A."/>
            <person name="Cournoyer B."/>
            <person name="Cruveiller S."/>
            <person name="Daubin V."/>
            <person name="Demange N."/>
            <person name="Francino M.P."/>
            <person name="Goltsman E."/>
            <person name="Huang Y."/>
            <person name="Kopp O.R."/>
            <person name="Labarre L."/>
            <person name="Lapidus A."/>
            <person name="Lavire C."/>
            <person name="Marechal J."/>
            <person name="Martinez M."/>
            <person name="Mastronunzio J.E."/>
            <person name="Mullin B.C."/>
            <person name="Niemann J."/>
            <person name="Pujic P."/>
            <person name="Rawnsley T."/>
            <person name="Rouy Z."/>
            <person name="Schenowitz C."/>
            <person name="Sellstedt A."/>
            <person name="Tavares F."/>
            <person name="Tomkins J.P."/>
            <person name="Vallenet D."/>
            <person name="Valverde C."/>
            <person name="Wall L.G."/>
            <person name="Wang Y."/>
            <person name="Medigue C."/>
            <person name="Benson D.R."/>
        </authorList>
    </citation>
    <scope>NUCLEOTIDE SEQUENCE [LARGE SCALE GENOMIC DNA]</scope>
    <source>
        <strain evidence="11">DSM 45818 / CECT 9043 / CcI3</strain>
    </source>
</reference>
<evidence type="ECO:0000256" key="3">
    <source>
        <dbReference type="ARBA" id="ARBA00022679"/>
    </source>
</evidence>
<evidence type="ECO:0000313" key="10">
    <source>
        <dbReference type="EMBL" id="ABD12222.1"/>
    </source>
</evidence>
<dbReference type="GO" id="GO:0016758">
    <property type="term" value="F:hexosyltransferase activity"/>
    <property type="evidence" value="ECO:0007669"/>
    <property type="project" value="InterPro"/>
</dbReference>
<name>Q2J920_FRACC</name>
<organism evidence="10 11">
    <name type="scientific">Frankia casuarinae (strain DSM 45818 / CECT 9043 / HFP020203 / CcI3)</name>
    <dbReference type="NCBI Taxonomy" id="106370"/>
    <lineage>
        <taxon>Bacteria</taxon>
        <taxon>Bacillati</taxon>
        <taxon>Actinomycetota</taxon>
        <taxon>Actinomycetes</taxon>
        <taxon>Frankiales</taxon>
        <taxon>Frankiaceae</taxon>
        <taxon>Frankia</taxon>
    </lineage>
</organism>
<evidence type="ECO:0000256" key="4">
    <source>
        <dbReference type="ARBA" id="ARBA00022692"/>
    </source>
</evidence>
<dbReference type="GO" id="GO:0005886">
    <property type="term" value="C:plasma membrane"/>
    <property type="evidence" value="ECO:0007669"/>
    <property type="project" value="UniProtKB-SubCell"/>
</dbReference>
<accession>Q2J920</accession>
<feature type="transmembrane region" description="Helical" evidence="9">
    <location>
        <begin position="478"/>
        <end position="498"/>
    </location>
</feature>
<keyword evidence="2" id="KW-1003">Cell membrane</keyword>
<dbReference type="EMBL" id="CP000249">
    <property type="protein sequence ID" value="ABD12222.1"/>
    <property type="molecule type" value="Genomic_DNA"/>
</dbReference>
<feature type="transmembrane region" description="Helical" evidence="9">
    <location>
        <begin position="207"/>
        <end position="233"/>
    </location>
</feature>
<feature type="transmembrane region" description="Helical" evidence="9">
    <location>
        <begin position="103"/>
        <end position="125"/>
    </location>
</feature>
<keyword evidence="11" id="KW-1185">Reference proteome</keyword>
<feature type="transmembrane region" description="Helical" evidence="9">
    <location>
        <begin position="137"/>
        <end position="168"/>
    </location>
</feature>
<feature type="region of interest" description="Disordered" evidence="8">
    <location>
        <begin position="345"/>
        <end position="370"/>
    </location>
</feature>
<evidence type="ECO:0000256" key="7">
    <source>
        <dbReference type="ARBA" id="ARBA00024033"/>
    </source>
</evidence>
<evidence type="ECO:0000256" key="2">
    <source>
        <dbReference type="ARBA" id="ARBA00022475"/>
    </source>
</evidence>
<feature type="transmembrane region" description="Helical" evidence="9">
    <location>
        <begin position="180"/>
        <end position="200"/>
    </location>
</feature>
<dbReference type="InterPro" id="IPR018584">
    <property type="entry name" value="GT87"/>
</dbReference>
<protein>
    <recommendedName>
        <fullName evidence="12">DUF2029 domain-containing protein</fullName>
    </recommendedName>
</protein>
<keyword evidence="5 9" id="KW-1133">Transmembrane helix</keyword>
<evidence type="ECO:0000256" key="9">
    <source>
        <dbReference type="SAM" id="Phobius"/>
    </source>
</evidence>
<gene>
    <name evidence="10" type="ordered locus">Francci3_2864</name>
</gene>
<feature type="transmembrane region" description="Helical" evidence="9">
    <location>
        <begin position="253"/>
        <end position="279"/>
    </location>
</feature>
<dbReference type="Pfam" id="PF09594">
    <property type="entry name" value="GT87"/>
    <property type="match status" value="1"/>
</dbReference>
<dbReference type="STRING" id="106370.Francci3_2864"/>
<dbReference type="Proteomes" id="UP000001937">
    <property type="component" value="Chromosome"/>
</dbReference>
<evidence type="ECO:0008006" key="12">
    <source>
        <dbReference type="Google" id="ProtNLM"/>
    </source>
</evidence>
<feature type="transmembrane region" description="Helical" evidence="9">
    <location>
        <begin position="38"/>
        <end position="57"/>
    </location>
</feature>
<keyword evidence="3" id="KW-0808">Transferase</keyword>
<dbReference type="HOGENOM" id="CLU_517548_0_0_11"/>
<proteinExistence type="inferred from homology"/>
<feature type="transmembrane region" description="Helical" evidence="9">
    <location>
        <begin position="451"/>
        <end position="472"/>
    </location>
</feature>
<evidence type="ECO:0000256" key="1">
    <source>
        <dbReference type="ARBA" id="ARBA00004651"/>
    </source>
</evidence>
<feature type="compositionally biased region" description="Basic and acidic residues" evidence="8">
    <location>
        <begin position="1"/>
        <end position="15"/>
    </location>
</feature>
<dbReference type="KEGG" id="fra:Francci3_2864"/>
<sequence>MRGNEDDRRGDERGSRPGPDNRQLVRGVSWPTPPGRPTLPVVGLIMLVWFGLITRIGHYDVDVFLRAGAAVRHGLDPYPAPGTGAVYSGFAFVYPYLTAMPFAPLSCLAHADDIFVAGSVLALLGGTHLAGARDWRVYALVIAPSCTIIGLQMGTLNALLFAGLALAWQRRDRPWTCGGVVALLVYSKLFLAPLLLWLLLARRLRAWMVALAGLGALFLAGELLSPVGTATYVGMLDALARAEAPNGLSLTGLLVNIGVAMEAAASIARLCALAVLAVCWAATRRGHDERLLFAGAVAAAILASPIVWSHYLLLLVAPLLVLSAPRPSLADAGVGPGCRVGSGAPIGPDPAVGSGTPVRPGTAAGSGTPVEPPTCVGPVSPGPTAAFAVSSWFLVTPHRSTTMELLAVTAILGPLVLSSLHAGRTSRPSATRRRTVAAAGGRAATPARLRLAVGLGLAVVFGLGDAVVNLAAGHSAAGRVVGAYGTLVGVVTLVAWAGHVTARDRGLRTAAGDPLARKSNPGRTSG</sequence>
<evidence type="ECO:0000256" key="5">
    <source>
        <dbReference type="ARBA" id="ARBA00022989"/>
    </source>
</evidence>
<feature type="region of interest" description="Disordered" evidence="8">
    <location>
        <begin position="1"/>
        <end position="31"/>
    </location>
</feature>
<evidence type="ECO:0000313" key="11">
    <source>
        <dbReference type="Proteomes" id="UP000001937"/>
    </source>
</evidence>
<dbReference type="OrthoDB" id="3207666at2"/>
<evidence type="ECO:0000256" key="6">
    <source>
        <dbReference type="ARBA" id="ARBA00023136"/>
    </source>
</evidence>